<sequence length="52" mass="5685">MALDSGKPVVVIVTGGRPYNLGRARAKQRLFCMAGLQDNAARKLLPMRCLAR</sequence>
<comment type="caution">
    <text evidence="1">The sequence shown here is derived from an EMBL/GenBank/DDBJ whole genome shotgun (WGS) entry which is preliminary data.</text>
</comment>
<protein>
    <submittedName>
        <fullName evidence="1">Uncharacterized protein</fullName>
    </submittedName>
</protein>
<evidence type="ECO:0000313" key="1">
    <source>
        <dbReference type="EMBL" id="GAL28324.1"/>
    </source>
</evidence>
<organism evidence="1 2">
    <name type="scientific">Vibrio variabilis</name>
    <dbReference type="NCBI Taxonomy" id="990271"/>
    <lineage>
        <taxon>Bacteria</taxon>
        <taxon>Pseudomonadati</taxon>
        <taxon>Pseudomonadota</taxon>
        <taxon>Gammaproteobacteria</taxon>
        <taxon>Vibrionales</taxon>
        <taxon>Vibrionaceae</taxon>
        <taxon>Vibrio</taxon>
    </lineage>
</organism>
<dbReference type="EMBL" id="BBMS01000041">
    <property type="protein sequence ID" value="GAL28324.1"/>
    <property type="molecule type" value="Genomic_DNA"/>
</dbReference>
<accession>A0ABQ0JHU6</accession>
<proteinExistence type="predicted"/>
<reference evidence="2" key="2">
    <citation type="submission" date="2014-09" db="EMBL/GenBank/DDBJ databases">
        <authorList>
            <consortium name="NBRP consortium"/>
            <person name="Sawabe T."/>
            <person name="Meirelles P."/>
            <person name="Nakanishi M."/>
            <person name="Sayaka M."/>
            <person name="Hattori M."/>
            <person name="Ohkuma M."/>
        </authorList>
    </citation>
    <scope>NUCLEOTIDE SEQUENCE [LARGE SCALE GENOMIC DNA]</scope>
    <source>
        <strain evidence="2">JCM 19239</strain>
    </source>
</reference>
<name>A0ABQ0JHU6_9VIBR</name>
<reference evidence="2" key="1">
    <citation type="submission" date="2014-09" db="EMBL/GenBank/DDBJ databases">
        <title>Vibrio variabilis JCM 19239. (C206) whole genome shotgun sequence.</title>
        <authorList>
            <person name="Sawabe T."/>
            <person name="Meirelles P."/>
            <person name="Nakanishi M."/>
            <person name="Sayaka M."/>
            <person name="Hattori M."/>
            <person name="Ohkuma M."/>
        </authorList>
    </citation>
    <scope>NUCLEOTIDE SEQUENCE [LARGE SCALE GENOMIC DNA]</scope>
    <source>
        <strain evidence="2">JCM 19239</strain>
    </source>
</reference>
<evidence type="ECO:0000313" key="2">
    <source>
        <dbReference type="Proteomes" id="UP000029223"/>
    </source>
</evidence>
<gene>
    <name evidence="1" type="ORF">JCM19239_3580</name>
</gene>
<keyword evidence="2" id="KW-1185">Reference proteome</keyword>
<dbReference type="Proteomes" id="UP000029223">
    <property type="component" value="Unassembled WGS sequence"/>
</dbReference>